<evidence type="ECO:0000313" key="2">
    <source>
        <dbReference type="Proteomes" id="UP000000757"/>
    </source>
</evidence>
<dbReference type="Proteomes" id="UP000000757">
    <property type="component" value="Chromosome"/>
</dbReference>
<dbReference type="EMBL" id="CP000480">
    <property type="protein sequence ID" value="ABK73125.1"/>
    <property type="molecule type" value="Genomic_DNA"/>
</dbReference>
<reference evidence="1 2" key="1">
    <citation type="submission" date="2006-10" db="EMBL/GenBank/DDBJ databases">
        <authorList>
            <person name="Fleischmann R.D."/>
            <person name="Dodson R.J."/>
            <person name="Haft D.H."/>
            <person name="Merkel J.S."/>
            <person name="Nelson W.C."/>
            <person name="Fraser C.M."/>
        </authorList>
    </citation>
    <scope>NUCLEOTIDE SEQUENCE [LARGE SCALE GENOMIC DNA]</scope>
    <source>
        <strain evidence="2">ATCC 700084 / mc(2)155</strain>
    </source>
</reference>
<accession>A0QTJ6</accession>
<dbReference type="GeneID" id="93456681"/>
<dbReference type="RefSeq" id="WP_011727965.1">
    <property type="nucleotide sequence ID" value="NC_008596.1"/>
</dbReference>
<protein>
    <submittedName>
        <fullName evidence="1">Uncharacterized protein</fullName>
    </submittedName>
</protein>
<dbReference type="KEGG" id="msm:MSMEG_1868"/>
<organism evidence="1 2">
    <name type="scientific">Mycolicibacterium smegmatis (strain ATCC 700084 / mc(2)155)</name>
    <name type="common">Mycobacterium smegmatis</name>
    <dbReference type="NCBI Taxonomy" id="246196"/>
    <lineage>
        <taxon>Bacteria</taxon>
        <taxon>Bacillati</taxon>
        <taxon>Actinomycetota</taxon>
        <taxon>Actinomycetes</taxon>
        <taxon>Mycobacteriales</taxon>
        <taxon>Mycobacteriaceae</taxon>
        <taxon>Mycolicibacterium</taxon>
    </lineage>
</organism>
<dbReference type="eggNOG" id="ENOG502ZTF6">
    <property type="taxonomic scope" value="Bacteria"/>
</dbReference>
<name>A0QTJ6_MYCS2</name>
<dbReference type="OrthoDB" id="4636439at2"/>
<dbReference type="PATRIC" id="fig|246196.19.peg.1851"/>
<keyword evidence="2" id="KW-1185">Reference proteome</keyword>
<gene>
    <name evidence="1" type="ordered locus">MSMEG_1868</name>
</gene>
<dbReference type="STRING" id="246196.MSMEG_1868"/>
<dbReference type="PaxDb" id="246196-MSMEI_1829"/>
<sequence>MTGIDIDASEALTLYLKHYPGKNDTEFDAFYGTQSAQAARALVRELLDEAMSLRPDWSHMTLNDAGDFVEAEMHARHPELSPKALECIGNYYTYLMR</sequence>
<dbReference type="KEGG" id="msb:LJ00_09325"/>
<dbReference type="AlphaFoldDB" id="A0QTJ6"/>
<proteinExistence type="predicted"/>
<evidence type="ECO:0000313" key="1">
    <source>
        <dbReference type="EMBL" id="ABK73125.1"/>
    </source>
</evidence>